<protein>
    <submittedName>
        <fullName evidence="1">Methyltransferase domain-containing protein</fullName>
    </submittedName>
</protein>
<reference evidence="1" key="2">
    <citation type="submission" date="2023-02" db="EMBL/GenBank/DDBJ databases">
        <authorList>
            <person name="Rayyan A."/>
            <person name="Meyer T."/>
            <person name="Kyndt J.A."/>
        </authorList>
    </citation>
    <scope>NUCLEOTIDE SEQUENCE</scope>
    <source>
        <strain evidence="1">DSM 9987</strain>
    </source>
</reference>
<gene>
    <name evidence="1" type="ORF">PQJ73_12595</name>
</gene>
<keyword evidence="1" id="KW-0808">Transferase</keyword>
<dbReference type="GO" id="GO:0008168">
    <property type="term" value="F:methyltransferase activity"/>
    <property type="evidence" value="ECO:0007669"/>
    <property type="project" value="UniProtKB-KW"/>
</dbReference>
<keyword evidence="2" id="KW-1185">Reference proteome</keyword>
<organism evidence="1 2">
    <name type="scientific">Rhodoplanes tepidamans</name>
    <name type="common">Rhodoplanes cryptolactis</name>
    <dbReference type="NCBI Taxonomy" id="200616"/>
    <lineage>
        <taxon>Bacteria</taxon>
        <taxon>Pseudomonadati</taxon>
        <taxon>Pseudomonadota</taxon>
        <taxon>Alphaproteobacteria</taxon>
        <taxon>Hyphomicrobiales</taxon>
        <taxon>Nitrobacteraceae</taxon>
        <taxon>Rhodoplanes</taxon>
    </lineage>
</organism>
<proteinExistence type="predicted"/>
<dbReference type="GO" id="GO:0032259">
    <property type="term" value="P:methylation"/>
    <property type="evidence" value="ECO:0007669"/>
    <property type="project" value="UniProtKB-KW"/>
</dbReference>
<dbReference type="InterPro" id="IPR029063">
    <property type="entry name" value="SAM-dependent_MTases_sf"/>
</dbReference>
<dbReference type="SUPFAM" id="SSF53335">
    <property type="entry name" value="S-adenosyl-L-methionine-dependent methyltransferases"/>
    <property type="match status" value="1"/>
</dbReference>
<evidence type="ECO:0000313" key="1">
    <source>
        <dbReference type="EMBL" id="MDC7786523.1"/>
    </source>
</evidence>
<name>A0ABT5JA15_RHOTP</name>
<dbReference type="EMBL" id="JAQQLI010000017">
    <property type="protein sequence ID" value="MDC7786523.1"/>
    <property type="molecule type" value="Genomic_DNA"/>
</dbReference>
<dbReference type="Pfam" id="PF13489">
    <property type="entry name" value="Methyltransf_23"/>
    <property type="match status" value="1"/>
</dbReference>
<sequence>MDGVTKYNFGCGNSRKAGFVNVDVRADSAADVVANAWETERFPQGTAALVYSRHMLEHLDPDDARLALCAWLRLLRPGGLVNVIVPDIAFHARQVLGLSSSVFPNQYDHACAGFWGWRDEVRGGSREDAHRWGYVESSLAHEMAEAGFVDIQRVNEGPDVEPWHLNMLARRPL</sequence>
<dbReference type="Gene3D" id="3.40.50.150">
    <property type="entry name" value="Vaccinia Virus protein VP39"/>
    <property type="match status" value="1"/>
</dbReference>
<accession>A0ABT5JA15</accession>
<dbReference type="RefSeq" id="WP_272777372.1">
    <property type="nucleotide sequence ID" value="NZ_JAQQLI010000017.1"/>
</dbReference>
<dbReference type="Proteomes" id="UP001165652">
    <property type="component" value="Unassembled WGS sequence"/>
</dbReference>
<keyword evidence="1" id="KW-0489">Methyltransferase</keyword>
<comment type="caution">
    <text evidence="1">The sequence shown here is derived from an EMBL/GenBank/DDBJ whole genome shotgun (WGS) entry which is preliminary data.</text>
</comment>
<reference evidence="1" key="1">
    <citation type="journal article" date="2023" name="Microbiol Resour">
        <title>Genome Sequences of Rhodoplanes serenus and Two Thermotolerant Strains, Rhodoplanes tepidamans and 'Rhodoplanes cryptolactis,' Further Refine the Genus.</title>
        <authorList>
            <person name="Rayyan A.A."/>
            <person name="Kyndt J.A."/>
        </authorList>
    </citation>
    <scope>NUCLEOTIDE SEQUENCE</scope>
    <source>
        <strain evidence="1">DSM 9987</strain>
    </source>
</reference>
<evidence type="ECO:0000313" key="2">
    <source>
        <dbReference type="Proteomes" id="UP001165652"/>
    </source>
</evidence>